<dbReference type="InterPro" id="IPR016032">
    <property type="entry name" value="Sig_transdc_resp-reg_C-effctor"/>
</dbReference>
<name>A0A3D8HDN3_9BACT</name>
<dbReference type="SUPFAM" id="SSF63829">
    <property type="entry name" value="Calcium-dependent phosphotriesterase"/>
    <property type="match status" value="1"/>
</dbReference>
<keyword evidence="6" id="KW-1185">Reference proteome</keyword>
<dbReference type="Gene3D" id="2.60.40.10">
    <property type="entry name" value="Immunoglobulins"/>
    <property type="match status" value="1"/>
</dbReference>
<dbReference type="InterPro" id="IPR000792">
    <property type="entry name" value="Tscrpt_reg_LuxR_C"/>
</dbReference>
<evidence type="ECO:0000313" key="6">
    <source>
        <dbReference type="Proteomes" id="UP000629596"/>
    </source>
</evidence>
<dbReference type="Gene3D" id="2.130.10.10">
    <property type="entry name" value="YVTN repeat-like/Quinoprotein amine dehydrogenase"/>
    <property type="match status" value="1"/>
</dbReference>
<dbReference type="InterPro" id="IPR036388">
    <property type="entry name" value="WH-like_DNA-bd_sf"/>
</dbReference>
<dbReference type="Gene3D" id="1.10.10.10">
    <property type="entry name" value="Winged helix-like DNA-binding domain superfamily/Winged helix DNA-binding domain"/>
    <property type="match status" value="1"/>
</dbReference>
<dbReference type="InterPro" id="IPR013783">
    <property type="entry name" value="Ig-like_fold"/>
</dbReference>
<protein>
    <submittedName>
        <fullName evidence="4">Transcriptional regulator</fullName>
    </submittedName>
</protein>
<dbReference type="Pfam" id="PF07495">
    <property type="entry name" value="Y_Y_Y"/>
    <property type="match status" value="1"/>
</dbReference>
<dbReference type="Proteomes" id="UP000256321">
    <property type="component" value="Unassembled WGS sequence"/>
</dbReference>
<evidence type="ECO:0000313" key="4">
    <source>
        <dbReference type="EMBL" id="RDU49084.1"/>
    </source>
</evidence>
<dbReference type="GO" id="GO:0006355">
    <property type="term" value="P:regulation of DNA-templated transcription"/>
    <property type="evidence" value="ECO:0007669"/>
    <property type="project" value="InterPro"/>
</dbReference>
<dbReference type="EMBL" id="QREV01000023">
    <property type="protein sequence ID" value="RDU49084.1"/>
    <property type="molecule type" value="Genomic_DNA"/>
</dbReference>
<reference evidence="4 5" key="1">
    <citation type="submission" date="2018-07" db="EMBL/GenBank/DDBJ databases">
        <title>Parabacteroides acidifaciens nov. sp., isolated from human feces.</title>
        <authorList>
            <person name="Wang Y.J."/>
        </authorList>
    </citation>
    <scope>NUCLEOTIDE SEQUENCE [LARGE SCALE GENOMIC DNA]</scope>
    <source>
        <strain evidence="4 5">426-9</strain>
    </source>
</reference>
<comment type="caution">
    <text evidence="4">The sequence shown here is derived from an EMBL/GenBank/DDBJ whole genome shotgun (WGS) entry which is preliminary data.</text>
</comment>
<dbReference type="SUPFAM" id="SSF46894">
    <property type="entry name" value="C-terminal effector domain of the bipartite response regulators"/>
    <property type="match status" value="1"/>
</dbReference>
<keyword evidence="1" id="KW-0175">Coiled coil</keyword>
<evidence type="ECO:0000313" key="5">
    <source>
        <dbReference type="Proteomes" id="UP000256321"/>
    </source>
</evidence>
<dbReference type="Proteomes" id="UP000629596">
    <property type="component" value="Unassembled WGS sequence"/>
</dbReference>
<organism evidence="4 5">
    <name type="scientific">Parabacteroides acidifaciens</name>
    <dbReference type="NCBI Taxonomy" id="2290935"/>
    <lineage>
        <taxon>Bacteria</taxon>
        <taxon>Pseudomonadati</taxon>
        <taxon>Bacteroidota</taxon>
        <taxon>Bacteroidia</taxon>
        <taxon>Bacteroidales</taxon>
        <taxon>Tannerellaceae</taxon>
        <taxon>Parabacteroides</taxon>
    </lineage>
</organism>
<feature type="domain" description="HTH luxR-type" evidence="2">
    <location>
        <begin position="625"/>
        <end position="682"/>
    </location>
</feature>
<gene>
    <name evidence="4" type="ORF">DWU89_10985</name>
    <name evidence="3" type="ORF">H8784_10715</name>
</gene>
<reference evidence="3 6" key="2">
    <citation type="submission" date="2020-08" db="EMBL/GenBank/DDBJ databases">
        <title>Genome public.</title>
        <authorList>
            <person name="Liu C."/>
            <person name="Sun Q."/>
        </authorList>
    </citation>
    <scope>NUCLEOTIDE SEQUENCE [LARGE SCALE GENOMIC DNA]</scope>
    <source>
        <strain evidence="3 6">426_9</strain>
    </source>
</reference>
<evidence type="ECO:0000313" key="3">
    <source>
        <dbReference type="EMBL" id="MBC8602186.1"/>
    </source>
</evidence>
<evidence type="ECO:0000256" key="1">
    <source>
        <dbReference type="SAM" id="Coils"/>
    </source>
</evidence>
<dbReference type="RefSeq" id="WP_115499693.1">
    <property type="nucleotide sequence ID" value="NZ_JACRTI010000023.1"/>
</dbReference>
<dbReference type="InterPro" id="IPR015943">
    <property type="entry name" value="WD40/YVTN_repeat-like_dom_sf"/>
</dbReference>
<evidence type="ECO:0000259" key="2">
    <source>
        <dbReference type="SMART" id="SM00421"/>
    </source>
</evidence>
<dbReference type="AlphaFoldDB" id="A0A3D8HDN3"/>
<accession>A0A3D8HDN3</accession>
<feature type="coiled-coil region" evidence="1">
    <location>
        <begin position="508"/>
        <end position="580"/>
    </location>
</feature>
<dbReference type="SMART" id="SM00421">
    <property type="entry name" value="HTH_LUXR"/>
    <property type="match status" value="1"/>
</dbReference>
<dbReference type="GO" id="GO:0003677">
    <property type="term" value="F:DNA binding"/>
    <property type="evidence" value="ECO:0007669"/>
    <property type="project" value="InterPro"/>
</dbReference>
<dbReference type="EMBL" id="JACRTI010000023">
    <property type="protein sequence ID" value="MBC8602186.1"/>
    <property type="molecule type" value="Genomic_DNA"/>
</dbReference>
<proteinExistence type="predicted"/>
<sequence length="685" mass="78269">MYRLLNILIVMLFTAHAVCASVAIPYVFVKNYTVDDYKASCQNWGFSLTPDGMLYAANNSGLLAFDGNTWKLYSLPGQEEVTGVTYYNDTIYTRNATMLGGWTRDTDGILHYHLLTTVPPEIRFDPPPVEIPFTLPKEIEDAHPSAFATNGTYFFIGTLTQGLFITSPDGTILQHLSLQNQLQDNIVRFICVQDSRQIWVALDNGLTQITFEPPIALLGKRSSIGKLTNAGLDGEELYIQTNLGYFKRPLIAGNVFTPISETEALPYLKTEKAPIPTIKQLFRDTEALGIFAQAEHVYPAGDDLYWLSIDNEAALFHVADGIGTLKCRLLFDNYNMNLVTRGRRIIPLNDSLVLVSAMQGTLLINIRELIGNSLSSAPLSVSQLEYIDSSGSHNLPLSSQKISLPYNFQELNVWIGTTIFTSNHQISYKIEGVSSDWSAWQHDGRISFLQLPEGHYQLKVRKYVIKGPYPELSLSIEVRPPWYNTVWAWLLYIALVWAIVQTALRYNLKNLHKEEQEKVEAERQAEQQRMQEMKNRMLEAELQNKNYELTLQTTALVKRNQAVQTLLEELEKQKEVLGERYPNKLYSRMKTLMEETLNDQADWVLFESYFNSAHQNFMDRLRQQYADITVGDLRICCLLRMNLSTKEIASLMNVSIRAIELRRYRLRKRLGLEGDTNLVDFLMNF</sequence>
<dbReference type="InterPro" id="IPR011123">
    <property type="entry name" value="Y_Y_Y"/>
</dbReference>